<dbReference type="NCBIfam" id="TIGR01550">
    <property type="entry name" value="DOC_P1"/>
    <property type="match status" value="1"/>
</dbReference>
<feature type="domain" description="Fido" evidence="1">
    <location>
        <begin position="2"/>
        <end position="142"/>
    </location>
</feature>
<dbReference type="InterPro" id="IPR036597">
    <property type="entry name" value="Fido-like_dom_sf"/>
</dbReference>
<evidence type="ECO:0000259" key="1">
    <source>
        <dbReference type="PROSITE" id="PS51459"/>
    </source>
</evidence>
<dbReference type="EMBL" id="CAJNAQ010000005">
    <property type="protein sequence ID" value="CAE6494258.1"/>
    <property type="molecule type" value="Genomic_DNA"/>
</dbReference>
<dbReference type="PROSITE" id="PS51459">
    <property type="entry name" value="FIDO"/>
    <property type="match status" value="1"/>
</dbReference>
<dbReference type="AlphaFoldDB" id="A0A812F3F3"/>
<dbReference type="InterPro" id="IPR006440">
    <property type="entry name" value="Doc"/>
</dbReference>
<comment type="caution">
    <text evidence="2">The sequence shown here is derived from an EMBL/GenBank/DDBJ whole genome shotgun (WGS) entry which is preliminary data.</text>
</comment>
<dbReference type="GO" id="GO:0016301">
    <property type="term" value="F:kinase activity"/>
    <property type="evidence" value="ECO:0007669"/>
    <property type="project" value="InterPro"/>
</dbReference>
<dbReference type="InterPro" id="IPR003812">
    <property type="entry name" value="Fido"/>
</dbReference>
<proteinExistence type="predicted"/>
<reference evidence="2" key="1">
    <citation type="submission" date="2021-02" db="EMBL/GenBank/DDBJ databases">
        <authorList>
            <person name="Han P."/>
        </authorList>
    </citation>
    <scope>NUCLEOTIDE SEQUENCE</scope>
    <source>
        <strain evidence="2">Candidatus Nitrosotenuis uzonensis 5A</strain>
    </source>
</reference>
<organism evidence="2 3">
    <name type="scientific">Candidatus Nitrosotenuis uzonensis</name>
    <dbReference type="NCBI Taxonomy" id="1407055"/>
    <lineage>
        <taxon>Archaea</taxon>
        <taxon>Nitrososphaerota</taxon>
        <taxon>Candidatus Nitrosotenuis</taxon>
    </lineage>
</organism>
<protein>
    <recommendedName>
        <fullName evidence="1">Fido domain-containing protein</fullName>
    </recommendedName>
</protein>
<sequence>MVSDNIVMKIHKQYLTETNEQILLRHKKRTGEPVYIGIIQKNMDEVLTMINNVGNSGNKEQDLLEITAHILGVITLKQPFLDGNRRTGIIAAGKFLRDNGYDLDIDPEEENSELRSMLRRTKNRMLTLNQEVMGQLSFYISKRMKEHEPRR</sequence>
<dbReference type="SUPFAM" id="SSF140931">
    <property type="entry name" value="Fic-like"/>
    <property type="match status" value="1"/>
</dbReference>
<accession>A0A812F3F3</accession>
<dbReference type="Gene3D" id="1.20.120.1870">
    <property type="entry name" value="Fic/DOC protein, Fido domain"/>
    <property type="match status" value="1"/>
</dbReference>
<dbReference type="InterPro" id="IPR053737">
    <property type="entry name" value="Type_II_TA_Toxin"/>
</dbReference>
<evidence type="ECO:0000313" key="3">
    <source>
        <dbReference type="Proteomes" id="UP000655759"/>
    </source>
</evidence>
<dbReference type="Proteomes" id="UP000655759">
    <property type="component" value="Unassembled WGS sequence"/>
</dbReference>
<gene>
    <name evidence="2" type="ORF">NUZ5A_50263</name>
</gene>
<name>A0A812F3F3_9ARCH</name>
<dbReference type="Pfam" id="PF02661">
    <property type="entry name" value="Fic"/>
    <property type="match status" value="1"/>
</dbReference>
<evidence type="ECO:0000313" key="2">
    <source>
        <dbReference type="EMBL" id="CAE6494258.1"/>
    </source>
</evidence>
<dbReference type="RefSeq" id="WP_205099159.1">
    <property type="nucleotide sequence ID" value="NZ_CAJNAQ010000005.1"/>
</dbReference>